<dbReference type="PANTHER" id="PTHR16487:SF0">
    <property type="entry name" value="PROTEIN PHOSPHATASE 4 REGULATORY SUBUNIT 2-RELATED"/>
    <property type="match status" value="1"/>
</dbReference>
<evidence type="ECO:0000313" key="2">
    <source>
        <dbReference type="Proteomes" id="UP000504634"/>
    </source>
</evidence>
<reference evidence="3" key="1">
    <citation type="submission" date="2025-08" db="UniProtKB">
        <authorList>
            <consortium name="RefSeq"/>
        </authorList>
    </citation>
    <scope>IDENTIFICATION</scope>
    <source>
        <strain evidence="3">11010-0011.00</strain>
        <tissue evidence="3">Whole body</tissue>
    </source>
</reference>
<dbReference type="GO" id="GO:0005634">
    <property type="term" value="C:nucleus"/>
    <property type="evidence" value="ECO:0007669"/>
    <property type="project" value="TreeGrafter"/>
</dbReference>
<dbReference type="PANTHER" id="PTHR16487">
    <property type="entry name" value="PPP4R2-RELATED PROTEIN"/>
    <property type="match status" value="1"/>
</dbReference>
<sequence>MDNVEEIRQIIERFTRQRQEHIPKDLDAYFRYVAKTGDTVFNWSSLKYLFRKKLLHVINHFDVNSPRVDEIPHYPNVDPFNYGSLKLSLLEYLDWFKAAPFTVQRLCELLIDPHKHYSRIDKYMRALEKNLLVISTTEPATSRTENQHLFSNASIDVDMMNQRFDEVLLPPIKMAKLDDDLRTTGRLPKSVICYALQEEVEAVEKVDITDKQFGEQATGDSNTLKADYF</sequence>
<comment type="similarity">
    <text evidence="1">Belongs to the PPP4R2 family.</text>
</comment>
<dbReference type="InterPro" id="IPR015267">
    <property type="entry name" value="PPP4R2"/>
</dbReference>
<accession>A0A6J2TRC3</accession>
<proteinExistence type="inferred from homology"/>
<dbReference type="RefSeq" id="XP_030377507.1">
    <property type="nucleotide sequence ID" value="XM_030521647.1"/>
</dbReference>
<dbReference type="AlphaFoldDB" id="A0A6J2TRC3"/>
<dbReference type="Pfam" id="PF09184">
    <property type="entry name" value="PPP4R2"/>
    <property type="match status" value="1"/>
</dbReference>
<name>A0A6J2TRC3_DROLE</name>
<keyword evidence="2" id="KW-1185">Reference proteome</keyword>
<dbReference type="GeneID" id="115626313"/>
<organism evidence="2 3">
    <name type="scientific">Drosophila lebanonensis</name>
    <name type="common">Fruit fly</name>
    <name type="synonym">Scaptodrosophila lebanonensis</name>
    <dbReference type="NCBI Taxonomy" id="7225"/>
    <lineage>
        <taxon>Eukaryota</taxon>
        <taxon>Metazoa</taxon>
        <taxon>Ecdysozoa</taxon>
        <taxon>Arthropoda</taxon>
        <taxon>Hexapoda</taxon>
        <taxon>Insecta</taxon>
        <taxon>Pterygota</taxon>
        <taxon>Neoptera</taxon>
        <taxon>Endopterygota</taxon>
        <taxon>Diptera</taxon>
        <taxon>Brachycera</taxon>
        <taxon>Muscomorpha</taxon>
        <taxon>Ephydroidea</taxon>
        <taxon>Drosophilidae</taxon>
        <taxon>Scaptodrosophila</taxon>
    </lineage>
</organism>
<dbReference type="Proteomes" id="UP000504634">
    <property type="component" value="Unplaced"/>
</dbReference>
<dbReference type="GO" id="GO:0005737">
    <property type="term" value="C:cytoplasm"/>
    <property type="evidence" value="ECO:0007669"/>
    <property type="project" value="TreeGrafter"/>
</dbReference>
<dbReference type="GO" id="GO:0030289">
    <property type="term" value="C:protein phosphatase 4 complex"/>
    <property type="evidence" value="ECO:0007669"/>
    <property type="project" value="InterPro"/>
</dbReference>
<dbReference type="OrthoDB" id="341898at2759"/>
<gene>
    <name evidence="3" type="primary">LOC115626313</name>
</gene>
<evidence type="ECO:0000256" key="1">
    <source>
        <dbReference type="ARBA" id="ARBA00009207"/>
    </source>
</evidence>
<protein>
    <submittedName>
        <fullName evidence="3">Serine/threonine-protein phosphatase 4 regulatory subunit 2-like</fullName>
    </submittedName>
</protein>
<dbReference type="GO" id="GO:0019888">
    <property type="term" value="F:protein phosphatase regulator activity"/>
    <property type="evidence" value="ECO:0007669"/>
    <property type="project" value="InterPro"/>
</dbReference>
<evidence type="ECO:0000313" key="3">
    <source>
        <dbReference type="RefSeq" id="XP_030377507.1"/>
    </source>
</evidence>